<dbReference type="Proteomes" id="UP000784294">
    <property type="component" value="Unassembled WGS sequence"/>
</dbReference>
<accession>A0A3S4ZYL4</accession>
<evidence type="ECO:0000313" key="2">
    <source>
        <dbReference type="EMBL" id="VEL10304.1"/>
    </source>
</evidence>
<dbReference type="AlphaFoldDB" id="A0A3S4ZYL4"/>
<reference evidence="2" key="1">
    <citation type="submission" date="2018-11" db="EMBL/GenBank/DDBJ databases">
        <authorList>
            <consortium name="Pathogen Informatics"/>
        </authorList>
    </citation>
    <scope>NUCLEOTIDE SEQUENCE</scope>
</reference>
<dbReference type="EMBL" id="CAAALY010008628">
    <property type="protein sequence ID" value="VEL10304.1"/>
    <property type="molecule type" value="Genomic_DNA"/>
</dbReference>
<evidence type="ECO:0000256" key="1">
    <source>
        <dbReference type="SAM" id="MobiDB-lite"/>
    </source>
</evidence>
<sequence length="120" mass="13332">MPEGKKVFCSSGFRGKGFQFDEAEAQLTNERKRFQKAAFGVEDSDEEDGEGGGDPGSVDWDAKIEDMFNTKRKVTDVSKSSVQAQLVQHKVQIPIPQSLAEGCFNTISFRDMLLFIPVHS</sequence>
<name>A0A3S4ZYL4_9PLAT</name>
<protein>
    <submittedName>
        <fullName evidence="2">Uncharacterized protein</fullName>
    </submittedName>
</protein>
<comment type="caution">
    <text evidence="2">The sequence shown here is derived from an EMBL/GenBank/DDBJ whole genome shotgun (WGS) entry which is preliminary data.</text>
</comment>
<evidence type="ECO:0000313" key="3">
    <source>
        <dbReference type="Proteomes" id="UP000784294"/>
    </source>
</evidence>
<feature type="region of interest" description="Disordered" evidence="1">
    <location>
        <begin position="39"/>
        <end position="61"/>
    </location>
</feature>
<keyword evidence="3" id="KW-1185">Reference proteome</keyword>
<gene>
    <name evidence="2" type="ORF">PXEA_LOCUS3744</name>
</gene>
<feature type="compositionally biased region" description="Acidic residues" evidence="1">
    <location>
        <begin position="42"/>
        <end position="51"/>
    </location>
</feature>
<proteinExistence type="predicted"/>
<organism evidence="2 3">
    <name type="scientific">Protopolystoma xenopodis</name>
    <dbReference type="NCBI Taxonomy" id="117903"/>
    <lineage>
        <taxon>Eukaryota</taxon>
        <taxon>Metazoa</taxon>
        <taxon>Spiralia</taxon>
        <taxon>Lophotrochozoa</taxon>
        <taxon>Platyhelminthes</taxon>
        <taxon>Monogenea</taxon>
        <taxon>Polyopisthocotylea</taxon>
        <taxon>Polystomatidea</taxon>
        <taxon>Polystomatidae</taxon>
        <taxon>Protopolystoma</taxon>
    </lineage>
</organism>